<dbReference type="InterPro" id="IPR050570">
    <property type="entry name" value="Cell_wall_metabolism_enzyme"/>
</dbReference>
<dbReference type="InterPro" id="IPR016047">
    <property type="entry name" value="M23ase_b-sheet_dom"/>
</dbReference>
<evidence type="ECO:0000313" key="5">
    <source>
        <dbReference type="Proteomes" id="UP000288259"/>
    </source>
</evidence>
<dbReference type="Proteomes" id="UP000288259">
    <property type="component" value="Unassembled WGS sequence"/>
</dbReference>
<dbReference type="Gene3D" id="6.10.250.3150">
    <property type="match status" value="1"/>
</dbReference>
<reference evidence="5" key="1">
    <citation type="journal article" date="2018" name="Front. Microbiol.">
        <title>Genome-Based Analysis Reveals the Taxonomy and Diversity of the Family Idiomarinaceae.</title>
        <authorList>
            <person name="Liu Y."/>
            <person name="Lai Q."/>
            <person name="Shao Z."/>
        </authorList>
    </citation>
    <scope>NUCLEOTIDE SEQUENCE [LARGE SCALE GENOMIC DNA]</scope>
    <source>
        <strain evidence="5">CVS-6</strain>
    </source>
</reference>
<dbReference type="InterPro" id="IPR011055">
    <property type="entry name" value="Dup_hybrid_motif"/>
</dbReference>
<keyword evidence="5" id="KW-1185">Reference proteome</keyword>
<dbReference type="PANTHER" id="PTHR21666">
    <property type="entry name" value="PEPTIDASE-RELATED"/>
    <property type="match status" value="1"/>
</dbReference>
<dbReference type="GO" id="GO:0004222">
    <property type="term" value="F:metalloendopeptidase activity"/>
    <property type="evidence" value="ECO:0007669"/>
    <property type="project" value="TreeGrafter"/>
</dbReference>
<dbReference type="SUPFAM" id="SSF57997">
    <property type="entry name" value="Tropomyosin"/>
    <property type="match status" value="1"/>
</dbReference>
<sequence>MTVVALRSLILLALLLPATAGYAGPALNIATQASEESAAQTQARIDAIARELERRQTAMQQRARELSATELKLQQLDQRIADVASQLSQLEQSLAATLARIATLEQQQRQLRAEQQQQQKWLARQIDMAYRIGEHDLLKLILNQQDPAAFERLHGYYGYFNRARLQKLAELKATATELEQVTAEVAAEQQALASQKRAQEAQRQQLQQQKAEQQQLVRQLHQQQQQDESRIAQLEQDQRELEEVLAAIIAALRDEPQLEGLSKLKGKLSWPAQGRVQRLFGRARSGGVKWKGVVIDAAEGTPVKALADGRVIYANWMRGFGLLLVLDHGDGYMSLYGHNQTILPNVGEVVRRGEDIARVGQSGGRETPALYFEIRVKGDPVNPTRWVR</sequence>
<dbReference type="PANTHER" id="PTHR21666:SF270">
    <property type="entry name" value="MUREIN HYDROLASE ACTIVATOR ENVC"/>
    <property type="match status" value="1"/>
</dbReference>
<evidence type="ECO:0000256" key="1">
    <source>
        <dbReference type="SAM" id="Coils"/>
    </source>
</evidence>
<evidence type="ECO:0000313" key="4">
    <source>
        <dbReference type="EMBL" id="RUO63037.1"/>
    </source>
</evidence>
<dbReference type="EMBL" id="PIPY01000002">
    <property type="protein sequence ID" value="RUO63037.1"/>
    <property type="molecule type" value="Genomic_DNA"/>
</dbReference>
<evidence type="ECO:0000256" key="2">
    <source>
        <dbReference type="SAM" id="SignalP"/>
    </source>
</evidence>
<accession>A0A432YPT5</accession>
<keyword evidence="1" id="KW-0175">Coiled coil</keyword>
<dbReference type="SUPFAM" id="SSF51261">
    <property type="entry name" value="Duplicated hybrid motif"/>
    <property type="match status" value="1"/>
</dbReference>
<feature type="signal peptide" evidence="2">
    <location>
        <begin position="1"/>
        <end position="23"/>
    </location>
</feature>
<protein>
    <submittedName>
        <fullName evidence="4">Peptidase M23</fullName>
    </submittedName>
</protein>
<dbReference type="AlphaFoldDB" id="A0A432YPT5"/>
<proteinExistence type="predicted"/>
<dbReference type="Gene3D" id="2.70.70.10">
    <property type="entry name" value="Glucose Permease (Domain IIA)"/>
    <property type="match status" value="1"/>
</dbReference>
<dbReference type="RefSeq" id="WP_126753603.1">
    <property type="nucleotide sequence ID" value="NZ_PIPY01000002.1"/>
</dbReference>
<dbReference type="OrthoDB" id="9784703at2"/>
<name>A0A432YPT5_9GAMM</name>
<dbReference type="FunFam" id="2.70.70.10:FF:000003">
    <property type="entry name" value="Murein hydrolase activator EnvC"/>
    <property type="match status" value="1"/>
</dbReference>
<evidence type="ECO:0000259" key="3">
    <source>
        <dbReference type="Pfam" id="PF01551"/>
    </source>
</evidence>
<keyword evidence="2" id="KW-0732">Signal</keyword>
<dbReference type="Pfam" id="PF01551">
    <property type="entry name" value="Peptidase_M23"/>
    <property type="match status" value="1"/>
</dbReference>
<feature type="domain" description="M23ase beta-sheet core" evidence="3">
    <location>
        <begin position="289"/>
        <end position="383"/>
    </location>
</feature>
<feature type="chain" id="PRO_5019270690" evidence="2">
    <location>
        <begin position="24"/>
        <end position="388"/>
    </location>
</feature>
<organism evidence="4 5">
    <name type="scientific">Pseudidiomarina insulisalsae</name>
    <dbReference type="NCBI Taxonomy" id="575789"/>
    <lineage>
        <taxon>Bacteria</taxon>
        <taxon>Pseudomonadati</taxon>
        <taxon>Pseudomonadota</taxon>
        <taxon>Gammaproteobacteria</taxon>
        <taxon>Alteromonadales</taxon>
        <taxon>Idiomarinaceae</taxon>
        <taxon>Pseudidiomarina</taxon>
    </lineage>
</organism>
<feature type="coiled-coil region" evidence="1">
    <location>
        <begin position="168"/>
        <end position="254"/>
    </location>
</feature>
<comment type="caution">
    <text evidence="4">The sequence shown here is derived from an EMBL/GenBank/DDBJ whole genome shotgun (WGS) entry which is preliminary data.</text>
</comment>
<gene>
    <name evidence="4" type="ORF">CWI71_02070</name>
</gene>
<feature type="coiled-coil region" evidence="1">
    <location>
        <begin position="49"/>
        <end position="124"/>
    </location>
</feature>
<dbReference type="CDD" id="cd12797">
    <property type="entry name" value="M23_peptidase"/>
    <property type="match status" value="1"/>
</dbReference>